<evidence type="ECO:0000256" key="3">
    <source>
        <dbReference type="SAM" id="SignalP"/>
    </source>
</evidence>
<name>A0A6G0X618_9STRA</name>
<gene>
    <name evidence="4" type="ORF">Ae201684_008179</name>
</gene>
<comment type="caution">
    <text evidence="4">The sequence shown here is derived from an EMBL/GenBank/DDBJ whole genome shotgun (WGS) entry which is preliminary data.</text>
</comment>
<feature type="compositionally biased region" description="Low complexity" evidence="1">
    <location>
        <begin position="55"/>
        <end position="82"/>
    </location>
</feature>
<feature type="chain" id="PRO_5026197443" evidence="3">
    <location>
        <begin position="18"/>
        <end position="1216"/>
    </location>
</feature>
<keyword evidence="2" id="KW-0472">Membrane</keyword>
<protein>
    <submittedName>
        <fullName evidence="4">Uncharacterized protein</fullName>
    </submittedName>
</protein>
<feature type="compositionally biased region" description="Low complexity" evidence="1">
    <location>
        <begin position="92"/>
        <end position="105"/>
    </location>
</feature>
<dbReference type="VEuPathDB" id="FungiDB:AeMF1_015504"/>
<feature type="region of interest" description="Disordered" evidence="1">
    <location>
        <begin position="20"/>
        <end position="134"/>
    </location>
</feature>
<feature type="signal peptide" evidence="3">
    <location>
        <begin position="1"/>
        <end position="17"/>
    </location>
</feature>
<dbReference type="AlphaFoldDB" id="A0A6G0X618"/>
<feature type="transmembrane region" description="Helical" evidence="2">
    <location>
        <begin position="1176"/>
        <end position="1198"/>
    </location>
</feature>
<evidence type="ECO:0000256" key="2">
    <source>
        <dbReference type="SAM" id="Phobius"/>
    </source>
</evidence>
<dbReference type="Proteomes" id="UP000481153">
    <property type="component" value="Unassembled WGS sequence"/>
</dbReference>
<dbReference type="EMBL" id="VJMJ01000100">
    <property type="protein sequence ID" value="KAF0735264.1"/>
    <property type="molecule type" value="Genomic_DNA"/>
</dbReference>
<sequence>MKVCFAVAALAPVAVFGVPSSQNGYGATPAPVYDDYGDYDDSQDYNDYEDDYDSPPTYAPTTRRPRPAGYARPTTRPPTNYDDSPEYDDYYEPTTAAPSYSYSTTKRPRYGYAAPTTTKKPTPKPKPTTTKGPPPGQFEFKQFWNTQAFCDAELALVECLLDCNVIQDFATTERAAHCVDVFTSALCSKATPVEGYSTGRVNVAARSCKDDATVAALYKIADVQRATIGGDATPVNLFLADNPDSFTLVKSAIASQALVDYGDCVASSVLNFADTCNAQKYFGDEASECLNSILKKCTNNEWEEYDNLAENNYRIELPLSEVLSQGTVWTDPELHNGTWTNASNAIQPHHPSEAELLGRLIQGSSDISTKATKVSYSSKGHAINTASLVVRPNFYTTINQRLNPNYTAVVEGDPNRVLLCSSAFYGGTCQSFTVGNYNFVSSISSIFVPTGYRLTLFPLTNQGGVGIPIVANLTVTIPASLTLTRSIRIEVFDPLIVYLSANFGGTPTTLPVGNSNLDAPQLSAVSSLRIVPPYFVTVHNQLGQQGSSNSYIAQTNLVGSAWDNQIQSVSVQLIGANFVFLLSLIPFPVGNTNAAAGSTIPGAVVIPTVGYQVTLYTGYNQQGNSLVVQTLTPLLGTPFINNVRSISIEPLVAYIFAGNGFVGNRVGFTTGSFNIDPSALPTVASLTILPYYRVILHSQPNQQGNSVTIISSTTWLGATWTNNVRSITVVPLLIPLPAILPTDSNVGLQAADLIDLPGFPLSDLAFHFPAQDYDPVTKTWSPKTYSAGNSSQFPGGTPYDPITPPKGIRDTCEHFYTLSLIAFFAGVDTGDYCYSIDKYTVEFVESGEVQDLSYTPVTPTGNKCSSPTRFADFGQTTQIAYSAITTFNTPNTPNATLLNASNTLLYSQAWILASNTPDECAPAYTVSWPDPSYCPRHLARFRMHTRCCRSFANVLEQQNAKAKKKTKLKPGQYSPTIPAVCPGDADIEYTAIVYSESDKGDLTPNADADVPLVYNREGYISKILHQHAFVAGAAQNLTSAQYSAFIAALNFFNCDDSLLATVKSLRFKWDDASKSAWLDHLGPKPPRPAPSSYLDQNDWCKNALTGVSINWGRIIPLEPNPDTCYNPSCLASRYVDCSEQATTKSSDAYHAHNRYIPPYQATYRSLVAVEDTPTNWLLLSSAGFAAGLAVIALAQVALQQIRSRSSADAVPYHQMM</sequence>
<keyword evidence="2" id="KW-1133">Transmembrane helix</keyword>
<organism evidence="4 5">
    <name type="scientific">Aphanomyces euteiches</name>
    <dbReference type="NCBI Taxonomy" id="100861"/>
    <lineage>
        <taxon>Eukaryota</taxon>
        <taxon>Sar</taxon>
        <taxon>Stramenopiles</taxon>
        <taxon>Oomycota</taxon>
        <taxon>Saprolegniomycetes</taxon>
        <taxon>Saprolegniales</taxon>
        <taxon>Verrucalvaceae</taxon>
        <taxon>Aphanomyces</taxon>
    </lineage>
</organism>
<keyword evidence="3" id="KW-0732">Signal</keyword>
<accession>A0A6G0X618</accession>
<evidence type="ECO:0000313" key="5">
    <source>
        <dbReference type="Proteomes" id="UP000481153"/>
    </source>
</evidence>
<keyword evidence="2" id="KW-0812">Transmembrane</keyword>
<evidence type="ECO:0000313" key="4">
    <source>
        <dbReference type="EMBL" id="KAF0735264.1"/>
    </source>
</evidence>
<dbReference type="SUPFAM" id="SSF49695">
    <property type="entry name" value="gamma-Crystallin-like"/>
    <property type="match status" value="1"/>
</dbReference>
<feature type="compositionally biased region" description="Acidic residues" evidence="1">
    <location>
        <begin position="35"/>
        <end position="53"/>
    </location>
</feature>
<proteinExistence type="predicted"/>
<reference evidence="4 5" key="1">
    <citation type="submission" date="2019-07" db="EMBL/GenBank/DDBJ databases">
        <title>Genomics analysis of Aphanomyces spp. identifies a new class of oomycete effector associated with host adaptation.</title>
        <authorList>
            <person name="Gaulin E."/>
        </authorList>
    </citation>
    <scope>NUCLEOTIDE SEQUENCE [LARGE SCALE GENOMIC DNA]</scope>
    <source>
        <strain evidence="4 5">ATCC 201684</strain>
    </source>
</reference>
<keyword evidence="5" id="KW-1185">Reference proteome</keyword>
<dbReference type="Gene3D" id="2.60.20.10">
    <property type="entry name" value="Crystallins"/>
    <property type="match status" value="2"/>
</dbReference>
<dbReference type="InterPro" id="IPR011024">
    <property type="entry name" value="G_crystallin-like"/>
</dbReference>
<evidence type="ECO:0000256" key="1">
    <source>
        <dbReference type="SAM" id="MobiDB-lite"/>
    </source>
</evidence>